<dbReference type="PaxDb" id="65489-OBART10G03240.1"/>
<dbReference type="Proteomes" id="UP000026960">
    <property type="component" value="Chromosome 10"/>
</dbReference>
<reference evidence="1" key="1">
    <citation type="journal article" date="2009" name="Rice">
        <title>De Novo Next Generation Sequencing of Plant Genomes.</title>
        <authorList>
            <person name="Rounsley S."/>
            <person name="Marri P.R."/>
            <person name="Yu Y."/>
            <person name="He R."/>
            <person name="Sisneros N."/>
            <person name="Goicoechea J.L."/>
            <person name="Lee S.J."/>
            <person name="Angelova A."/>
            <person name="Kudrna D."/>
            <person name="Luo M."/>
            <person name="Affourtit J."/>
            <person name="Desany B."/>
            <person name="Knight J."/>
            <person name="Niazi F."/>
            <person name="Egholm M."/>
            <person name="Wing R.A."/>
        </authorList>
    </citation>
    <scope>NUCLEOTIDE SEQUENCE [LARGE SCALE GENOMIC DNA]</scope>
    <source>
        <strain evidence="1">cv. IRGC 105608</strain>
    </source>
</reference>
<organism evidence="1">
    <name type="scientific">Oryza barthii</name>
    <dbReference type="NCBI Taxonomy" id="65489"/>
    <lineage>
        <taxon>Eukaryota</taxon>
        <taxon>Viridiplantae</taxon>
        <taxon>Streptophyta</taxon>
        <taxon>Embryophyta</taxon>
        <taxon>Tracheophyta</taxon>
        <taxon>Spermatophyta</taxon>
        <taxon>Magnoliopsida</taxon>
        <taxon>Liliopsida</taxon>
        <taxon>Poales</taxon>
        <taxon>Poaceae</taxon>
        <taxon>BOP clade</taxon>
        <taxon>Oryzoideae</taxon>
        <taxon>Oryzeae</taxon>
        <taxon>Oryzinae</taxon>
        <taxon>Oryza</taxon>
    </lineage>
</organism>
<dbReference type="EnsemblPlants" id="OBART10G03240.1">
    <property type="protein sequence ID" value="OBART10G03240.1"/>
    <property type="gene ID" value="OBART10G03240"/>
</dbReference>
<dbReference type="HOGENOM" id="CLU_2945334_0_0_1"/>
<keyword evidence="2" id="KW-1185">Reference proteome</keyword>
<reference evidence="1" key="2">
    <citation type="submission" date="2015-03" db="UniProtKB">
        <authorList>
            <consortium name="EnsemblPlants"/>
        </authorList>
    </citation>
    <scope>IDENTIFICATION</scope>
</reference>
<accession>A0A0D3HBG1</accession>
<proteinExistence type="predicted"/>
<dbReference type="Gramene" id="OBART10G03240.1">
    <property type="protein sequence ID" value="OBART10G03240.1"/>
    <property type="gene ID" value="OBART10G03240"/>
</dbReference>
<evidence type="ECO:0000313" key="2">
    <source>
        <dbReference type="Proteomes" id="UP000026960"/>
    </source>
</evidence>
<sequence>MVSQRVGQVLISAALGVDKLPSTIYEFADTSRLVPSTSSRTLTRLPSLTRSDFTSCRHFP</sequence>
<name>A0A0D3HBG1_9ORYZ</name>
<protein>
    <submittedName>
        <fullName evidence="1">Uncharacterized protein</fullName>
    </submittedName>
</protein>
<dbReference type="AlphaFoldDB" id="A0A0D3HBG1"/>
<evidence type="ECO:0000313" key="1">
    <source>
        <dbReference type="EnsemblPlants" id="OBART10G03240.1"/>
    </source>
</evidence>